<comment type="caution">
    <text evidence="2">The sequence shown here is derived from an EMBL/GenBank/DDBJ whole genome shotgun (WGS) entry which is preliminary data.</text>
</comment>
<organism evidence="2 3">
    <name type="scientific">Arabis nemorensis</name>
    <dbReference type="NCBI Taxonomy" id="586526"/>
    <lineage>
        <taxon>Eukaryota</taxon>
        <taxon>Viridiplantae</taxon>
        <taxon>Streptophyta</taxon>
        <taxon>Embryophyta</taxon>
        <taxon>Tracheophyta</taxon>
        <taxon>Spermatophyta</taxon>
        <taxon>Magnoliopsida</taxon>
        <taxon>eudicotyledons</taxon>
        <taxon>Gunneridae</taxon>
        <taxon>Pentapetalae</taxon>
        <taxon>rosids</taxon>
        <taxon>malvids</taxon>
        <taxon>Brassicales</taxon>
        <taxon>Brassicaceae</taxon>
        <taxon>Arabideae</taxon>
        <taxon>Arabis</taxon>
    </lineage>
</organism>
<gene>
    <name evidence="2" type="ORF">ANE_LOCUS25431</name>
</gene>
<reference evidence="2" key="1">
    <citation type="submission" date="2019-07" db="EMBL/GenBank/DDBJ databases">
        <authorList>
            <person name="Dittberner H."/>
        </authorList>
    </citation>
    <scope>NUCLEOTIDE SEQUENCE [LARGE SCALE GENOMIC DNA]</scope>
</reference>
<protein>
    <submittedName>
        <fullName evidence="2">Uncharacterized protein</fullName>
    </submittedName>
</protein>
<evidence type="ECO:0000313" key="2">
    <source>
        <dbReference type="EMBL" id="VVB14987.1"/>
    </source>
</evidence>
<evidence type="ECO:0000256" key="1">
    <source>
        <dbReference type="SAM" id="MobiDB-lite"/>
    </source>
</evidence>
<sequence>MGRASLFPRFRPDKRSPIRSRSLIGLFCRPNASPEVRRFVFRYGSIKEEALISFLLTSLLSLLSLKVFVLSPSLSSFSLGRFLLSHHLRVRRLSLNFLIDLQRLRRLDLVYGFLQRDRCSIWLMSSPIQIDSSGENSPNQNLVSSSYASLSYSLSLMEEETIARVHKARISKEGDAESSSVEGPRPSHWPFEVETSKAPKVVGSFPPGARYSRGRSQRGSLWTGVQEDPNSFGLSISTPDRRDPPGPGLGHHRKLVRFDDQKTTSSLESLEAMRSARNLSKIVEFLVPGESDRS</sequence>
<evidence type="ECO:0000313" key="3">
    <source>
        <dbReference type="Proteomes" id="UP000489600"/>
    </source>
</evidence>
<dbReference type="AlphaFoldDB" id="A0A565CN08"/>
<feature type="region of interest" description="Disordered" evidence="1">
    <location>
        <begin position="204"/>
        <end position="264"/>
    </location>
</feature>
<dbReference type="EMBL" id="CABITT030000008">
    <property type="protein sequence ID" value="VVB14987.1"/>
    <property type="molecule type" value="Genomic_DNA"/>
</dbReference>
<name>A0A565CN08_9BRAS</name>
<feature type="compositionally biased region" description="Polar residues" evidence="1">
    <location>
        <begin position="228"/>
        <end position="238"/>
    </location>
</feature>
<keyword evidence="3" id="KW-1185">Reference proteome</keyword>
<accession>A0A565CN08</accession>
<proteinExistence type="predicted"/>
<dbReference type="Proteomes" id="UP000489600">
    <property type="component" value="Unassembled WGS sequence"/>
</dbReference>